<feature type="domain" description="Initiator binding" evidence="1">
    <location>
        <begin position="25"/>
        <end position="150"/>
    </location>
</feature>
<dbReference type="Pfam" id="PF10416">
    <property type="entry name" value="IBD"/>
    <property type="match status" value="1"/>
</dbReference>
<protein>
    <recommendedName>
        <fullName evidence="1">Initiator binding domain-containing protein</fullName>
    </recommendedName>
</protein>
<proteinExistence type="predicted"/>
<reference evidence="2" key="2">
    <citation type="journal article" date="2007" name="Science">
        <title>Draft genome sequence of the sexually transmitted pathogen Trichomonas vaginalis.</title>
        <authorList>
            <person name="Carlton J.M."/>
            <person name="Hirt R.P."/>
            <person name="Silva J.C."/>
            <person name="Delcher A.L."/>
            <person name="Schatz M."/>
            <person name="Zhao Q."/>
            <person name="Wortman J.R."/>
            <person name="Bidwell S.L."/>
            <person name="Alsmark U.C.M."/>
            <person name="Besteiro S."/>
            <person name="Sicheritz-Ponten T."/>
            <person name="Noel C.J."/>
            <person name="Dacks J.B."/>
            <person name="Foster P.G."/>
            <person name="Simillion C."/>
            <person name="Van de Peer Y."/>
            <person name="Miranda-Saavedra D."/>
            <person name="Barton G.J."/>
            <person name="Westrop G.D."/>
            <person name="Mueller S."/>
            <person name="Dessi D."/>
            <person name="Fiori P.L."/>
            <person name="Ren Q."/>
            <person name="Paulsen I."/>
            <person name="Zhang H."/>
            <person name="Bastida-Corcuera F.D."/>
            <person name="Simoes-Barbosa A."/>
            <person name="Brown M.T."/>
            <person name="Hayes R.D."/>
            <person name="Mukherjee M."/>
            <person name="Okumura C.Y."/>
            <person name="Schneider R."/>
            <person name="Smith A.J."/>
            <person name="Vanacova S."/>
            <person name="Villalvazo M."/>
            <person name="Haas B.J."/>
            <person name="Pertea M."/>
            <person name="Feldblyum T.V."/>
            <person name="Utterback T.R."/>
            <person name="Shu C.L."/>
            <person name="Osoegawa K."/>
            <person name="de Jong P.J."/>
            <person name="Hrdy I."/>
            <person name="Horvathova L."/>
            <person name="Zubacova Z."/>
            <person name="Dolezal P."/>
            <person name="Malik S.B."/>
            <person name="Logsdon J.M. Jr."/>
            <person name="Henze K."/>
            <person name="Gupta A."/>
            <person name="Wang C.C."/>
            <person name="Dunne R.L."/>
            <person name="Upcroft J.A."/>
            <person name="Upcroft P."/>
            <person name="White O."/>
            <person name="Salzberg S.L."/>
            <person name="Tang P."/>
            <person name="Chiu C.-H."/>
            <person name="Lee Y.-S."/>
            <person name="Embley T.M."/>
            <person name="Coombs G.H."/>
            <person name="Mottram J.C."/>
            <person name="Tachezy J."/>
            <person name="Fraser-Liggett C.M."/>
            <person name="Johnson P.J."/>
        </authorList>
    </citation>
    <scope>NUCLEOTIDE SEQUENCE [LARGE SCALE GENOMIC DNA]</scope>
    <source>
        <strain evidence="2">G3</strain>
    </source>
</reference>
<reference evidence="2" key="1">
    <citation type="submission" date="2006-10" db="EMBL/GenBank/DDBJ databases">
        <authorList>
            <person name="Amadeo P."/>
            <person name="Zhao Q."/>
            <person name="Wortman J."/>
            <person name="Fraser-Liggett C."/>
            <person name="Carlton J."/>
        </authorList>
    </citation>
    <scope>NUCLEOTIDE SEQUENCE</scope>
    <source>
        <strain evidence="2">G3</strain>
    </source>
</reference>
<dbReference type="AlphaFoldDB" id="A2FMQ4"/>
<dbReference type="EMBL" id="DS113891">
    <property type="protein sequence ID" value="EAX93811.1"/>
    <property type="molecule type" value="Genomic_DNA"/>
</dbReference>
<gene>
    <name evidence="2" type="ORF">TVAG_054160</name>
</gene>
<sequence length="310" mass="35545">MEPHLSMRNQEISLPPSYWSVLSPEDRTEFMRLRSNFLQGQKISSKDRRIVTFRKELITVLKFIERSDVHQEERSVLVGVCFAGPFICVNTRQLKNFLGRCKSSINGSFQQMGYVALRTKAKARSCVVAVMPSLQNEQNILRQWTVRFASNDAHFCFLSSFSHVQLPAITDDDLYDEKRPAAQNISPPPPFQAMPRPLQQFQPMQPYVPQQIRPPPPTKPRQIELDLPNMDEGSPFDPETNHHSDLATSMSVDCFSTINYTNDTWDDTATAFDGPTFDWDLQMPSNNKTMPHSNSAFLPSVRDWDPLDDF</sequence>
<organism evidence="2 3">
    <name type="scientific">Trichomonas vaginalis (strain ATCC PRA-98 / G3)</name>
    <dbReference type="NCBI Taxonomy" id="412133"/>
    <lineage>
        <taxon>Eukaryota</taxon>
        <taxon>Metamonada</taxon>
        <taxon>Parabasalia</taxon>
        <taxon>Trichomonadida</taxon>
        <taxon>Trichomonadidae</taxon>
        <taxon>Trichomonas</taxon>
    </lineage>
</organism>
<evidence type="ECO:0000313" key="3">
    <source>
        <dbReference type="Proteomes" id="UP000001542"/>
    </source>
</evidence>
<accession>A2FMQ4</accession>
<evidence type="ECO:0000313" key="2">
    <source>
        <dbReference type="EMBL" id="EAX93811.1"/>
    </source>
</evidence>
<dbReference type="InParanoid" id="A2FMQ4"/>
<evidence type="ECO:0000259" key="1">
    <source>
        <dbReference type="Pfam" id="PF10416"/>
    </source>
</evidence>
<dbReference type="Proteomes" id="UP000001542">
    <property type="component" value="Unassembled WGS sequence"/>
</dbReference>
<keyword evidence="3" id="KW-1185">Reference proteome</keyword>
<dbReference type="InterPro" id="IPR018845">
    <property type="entry name" value="Initiator-bd"/>
</dbReference>
<name>A2FMQ4_TRIV3</name>
<dbReference type="VEuPathDB" id="TrichDB:TVAG_054160"/>
<dbReference type="VEuPathDB" id="TrichDB:TVAGG3_0938340"/>
<dbReference type="OrthoDB" id="10455141at2759"/>
<dbReference type="KEGG" id="tva:4751534"/>
<dbReference type="RefSeq" id="XP_001306741.1">
    <property type="nucleotide sequence ID" value="XM_001306740.1"/>
</dbReference>